<dbReference type="Pfam" id="PF04438">
    <property type="entry name" value="zf-HIT"/>
    <property type="match status" value="1"/>
</dbReference>
<organism evidence="6 7">
    <name type="scientific">Cryoendolithus antarcticus</name>
    <dbReference type="NCBI Taxonomy" id="1507870"/>
    <lineage>
        <taxon>Eukaryota</taxon>
        <taxon>Fungi</taxon>
        <taxon>Dikarya</taxon>
        <taxon>Ascomycota</taxon>
        <taxon>Pezizomycotina</taxon>
        <taxon>Dothideomycetes</taxon>
        <taxon>Dothideomycetidae</taxon>
        <taxon>Cladosporiales</taxon>
        <taxon>Cladosporiaceae</taxon>
        <taxon>Cryoendolithus</taxon>
    </lineage>
</organism>
<comment type="caution">
    <text evidence="6">The sequence shown here is derived from an EMBL/GenBank/DDBJ whole genome shotgun (WGS) entry which is preliminary data.</text>
</comment>
<dbReference type="EMBL" id="NAJO01000043">
    <property type="protein sequence ID" value="OQN98881.1"/>
    <property type="molecule type" value="Genomic_DNA"/>
</dbReference>
<evidence type="ECO:0000259" key="5">
    <source>
        <dbReference type="Pfam" id="PF04438"/>
    </source>
</evidence>
<dbReference type="AlphaFoldDB" id="A0A1V8SJ24"/>
<keyword evidence="1" id="KW-0479">Metal-binding</keyword>
<evidence type="ECO:0000256" key="3">
    <source>
        <dbReference type="ARBA" id="ARBA00022833"/>
    </source>
</evidence>
<evidence type="ECO:0000256" key="1">
    <source>
        <dbReference type="ARBA" id="ARBA00022723"/>
    </source>
</evidence>
<dbReference type="CDD" id="cd21437">
    <property type="entry name" value="zf-HIT_ZNHIT1_like"/>
    <property type="match status" value="1"/>
</dbReference>
<dbReference type="GO" id="GO:0006338">
    <property type="term" value="P:chromatin remodeling"/>
    <property type="evidence" value="ECO:0007669"/>
    <property type="project" value="InterPro"/>
</dbReference>
<feature type="domain" description="HIT-type" evidence="5">
    <location>
        <begin position="237"/>
        <end position="264"/>
    </location>
</feature>
<protein>
    <recommendedName>
        <fullName evidence="5">HIT-type domain-containing protein</fullName>
    </recommendedName>
</protein>
<name>A0A1V8SJ24_9PEZI</name>
<dbReference type="PANTHER" id="PTHR13093">
    <property type="entry name" value="ZINC FINGER HIT DOMAIN CONTAINING PROTEIN 1"/>
    <property type="match status" value="1"/>
</dbReference>
<evidence type="ECO:0000256" key="4">
    <source>
        <dbReference type="SAM" id="MobiDB-lite"/>
    </source>
</evidence>
<gene>
    <name evidence="6" type="ORF">B0A48_15227</name>
</gene>
<dbReference type="Proteomes" id="UP000192596">
    <property type="component" value="Unassembled WGS sequence"/>
</dbReference>
<dbReference type="InParanoid" id="A0A1V8SJ24"/>
<reference evidence="7" key="1">
    <citation type="submission" date="2017-03" db="EMBL/GenBank/DDBJ databases">
        <title>Genomes of endolithic fungi from Antarctica.</title>
        <authorList>
            <person name="Coleine C."/>
            <person name="Masonjones S."/>
            <person name="Stajich J.E."/>
        </authorList>
    </citation>
    <scope>NUCLEOTIDE SEQUENCE [LARGE SCALE GENOMIC DNA]</scope>
    <source>
        <strain evidence="7">CCFEE 5527</strain>
    </source>
</reference>
<dbReference type="GO" id="GO:0008270">
    <property type="term" value="F:zinc ion binding"/>
    <property type="evidence" value="ECO:0007669"/>
    <property type="project" value="UniProtKB-KW"/>
</dbReference>
<proteinExistence type="predicted"/>
<sequence>MALRFRTPHIEELPIAQTKQAPGFAWVTVPSAVEKPTADLTNKKRGTRFAAQGQTDEQREAHSVRQQEKINVHIRELNSDNARAGSVIVPKKEDGSAAGRGKTTNTRKILSSMKHFSHYLDDEIAEFGLTGKVDGMDRLTETGLVPAMPMMSTAQRASKTPLVRRVQQEHSNGGSPRPATPIGAPATASQVDDQDDGLDGTAPFPSQADIDALLNAPPLLYNASRSAPPPTSAPPARVFCEICGHWGRVRCLKCGARTCSVDCKTIHVADRCLKFYA</sequence>
<dbReference type="GO" id="GO:0005634">
    <property type="term" value="C:nucleus"/>
    <property type="evidence" value="ECO:0007669"/>
    <property type="project" value="UniProtKB-ARBA"/>
</dbReference>
<dbReference type="OrthoDB" id="74807at2759"/>
<accession>A0A1V8SJ24</accession>
<keyword evidence="2" id="KW-0863">Zinc-finger</keyword>
<dbReference type="InterPro" id="IPR039723">
    <property type="entry name" value="Vps71/ZNHIT1"/>
</dbReference>
<feature type="region of interest" description="Disordered" evidence="4">
    <location>
        <begin position="38"/>
        <end position="66"/>
    </location>
</feature>
<keyword evidence="3" id="KW-0862">Zinc</keyword>
<feature type="region of interest" description="Disordered" evidence="4">
    <location>
        <begin position="154"/>
        <end position="204"/>
    </location>
</feature>
<feature type="compositionally biased region" description="Basic and acidic residues" evidence="4">
    <location>
        <begin position="56"/>
        <end position="66"/>
    </location>
</feature>
<keyword evidence="7" id="KW-1185">Reference proteome</keyword>
<evidence type="ECO:0000256" key="2">
    <source>
        <dbReference type="ARBA" id="ARBA00022771"/>
    </source>
</evidence>
<dbReference type="InterPro" id="IPR007529">
    <property type="entry name" value="Znf_HIT"/>
</dbReference>
<evidence type="ECO:0000313" key="7">
    <source>
        <dbReference type="Proteomes" id="UP000192596"/>
    </source>
</evidence>
<evidence type="ECO:0000313" key="6">
    <source>
        <dbReference type="EMBL" id="OQN98881.1"/>
    </source>
</evidence>
<dbReference type="STRING" id="1507870.A0A1V8SJ24"/>